<sequence>MKHCFQAVNGECSASFTPLHLKWSQLAHCESAVCFSAERWCRITQTKPGETNSTVTHTVCLFTVLVGAVRDNLLSLPSVGKSLARPTCKSLKALCVNIVLFPFQLRRVVKTSL</sequence>
<proteinExistence type="predicted"/>
<reference evidence="1 2" key="1">
    <citation type="submission" date="2021-06" db="EMBL/GenBank/DDBJ databases">
        <authorList>
            <person name="Palmer J.M."/>
        </authorList>
    </citation>
    <scope>NUCLEOTIDE SEQUENCE [LARGE SCALE GENOMIC DNA]</scope>
    <source>
        <strain evidence="1 2">GA_2019</strain>
        <tissue evidence="1">Muscle</tissue>
    </source>
</reference>
<gene>
    <name evidence="1" type="ORF">GOODEAATRI_011175</name>
</gene>
<accession>A0ABV0MR73</accession>
<comment type="caution">
    <text evidence="1">The sequence shown here is derived from an EMBL/GenBank/DDBJ whole genome shotgun (WGS) entry which is preliminary data.</text>
</comment>
<keyword evidence="2" id="KW-1185">Reference proteome</keyword>
<protein>
    <submittedName>
        <fullName evidence="1">Uncharacterized protein</fullName>
    </submittedName>
</protein>
<organism evidence="1 2">
    <name type="scientific">Goodea atripinnis</name>
    <dbReference type="NCBI Taxonomy" id="208336"/>
    <lineage>
        <taxon>Eukaryota</taxon>
        <taxon>Metazoa</taxon>
        <taxon>Chordata</taxon>
        <taxon>Craniata</taxon>
        <taxon>Vertebrata</taxon>
        <taxon>Euteleostomi</taxon>
        <taxon>Actinopterygii</taxon>
        <taxon>Neopterygii</taxon>
        <taxon>Teleostei</taxon>
        <taxon>Neoteleostei</taxon>
        <taxon>Acanthomorphata</taxon>
        <taxon>Ovalentaria</taxon>
        <taxon>Atherinomorphae</taxon>
        <taxon>Cyprinodontiformes</taxon>
        <taxon>Goodeidae</taxon>
        <taxon>Goodea</taxon>
    </lineage>
</organism>
<dbReference type="Proteomes" id="UP001476798">
    <property type="component" value="Unassembled WGS sequence"/>
</dbReference>
<name>A0ABV0MR73_9TELE</name>
<evidence type="ECO:0000313" key="1">
    <source>
        <dbReference type="EMBL" id="MEQ2161611.1"/>
    </source>
</evidence>
<dbReference type="EMBL" id="JAHRIO010010674">
    <property type="protein sequence ID" value="MEQ2161611.1"/>
    <property type="molecule type" value="Genomic_DNA"/>
</dbReference>
<evidence type="ECO:0000313" key="2">
    <source>
        <dbReference type="Proteomes" id="UP001476798"/>
    </source>
</evidence>